<reference evidence="2 3" key="1">
    <citation type="submission" date="2016-03" db="EMBL/GenBank/DDBJ databases">
        <title>Comparative genomics of the ectomycorrhizal sister species Rhizopogon vinicolor and Rhizopogon vesiculosus (Basidiomycota: Boletales) reveals a divergence of the mating type B locus.</title>
        <authorList>
            <person name="Mujic A.B."/>
            <person name="Kuo A."/>
            <person name="Tritt A."/>
            <person name="Lipzen A."/>
            <person name="Chen C."/>
            <person name="Johnson J."/>
            <person name="Sharma A."/>
            <person name="Barry K."/>
            <person name="Grigoriev I.V."/>
            <person name="Spatafora J.W."/>
        </authorList>
    </citation>
    <scope>NUCLEOTIDE SEQUENCE [LARGE SCALE GENOMIC DNA]</scope>
    <source>
        <strain evidence="2 3">AM-OR11-056</strain>
    </source>
</reference>
<organism evidence="2 3">
    <name type="scientific">Rhizopogon vesiculosus</name>
    <dbReference type="NCBI Taxonomy" id="180088"/>
    <lineage>
        <taxon>Eukaryota</taxon>
        <taxon>Fungi</taxon>
        <taxon>Dikarya</taxon>
        <taxon>Basidiomycota</taxon>
        <taxon>Agaricomycotina</taxon>
        <taxon>Agaricomycetes</taxon>
        <taxon>Agaricomycetidae</taxon>
        <taxon>Boletales</taxon>
        <taxon>Suillineae</taxon>
        <taxon>Rhizopogonaceae</taxon>
        <taxon>Rhizopogon</taxon>
    </lineage>
</organism>
<sequence length="35" mass="3808">MSSDNAIIPTPPTANTKWMRPGPKQERTNTLLIAG</sequence>
<evidence type="ECO:0000313" key="2">
    <source>
        <dbReference type="EMBL" id="OJA17557.1"/>
    </source>
</evidence>
<feature type="region of interest" description="Disordered" evidence="1">
    <location>
        <begin position="1"/>
        <end position="35"/>
    </location>
</feature>
<keyword evidence="3" id="KW-1185">Reference proteome</keyword>
<proteinExistence type="predicted"/>
<accession>A0A1J8Q983</accession>
<protein>
    <submittedName>
        <fullName evidence="2">Uncharacterized protein</fullName>
    </submittedName>
</protein>
<dbReference type="Proteomes" id="UP000183567">
    <property type="component" value="Unassembled WGS sequence"/>
</dbReference>
<evidence type="ECO:0000313" key="3">
    <source>
        <dbReference type="Proteomes" id="UP000183567"/>
    </source>
</evidence>
<evidence type="ECO:0000256" key="1">
    <source>
        <dbReference type="SAM" id="MobiDB-lite"/>
    </source>
</evidence>
<gene>
    <name evidence="2" type="ORF">AZE42_12445</name>
</gene>
<dbReference type="EMBL" id="LVVM01001926">
    <property type="protein sequence ID" value="OJA17557.1"/>
    <property type="molecule type" value="Genomic_DNA"/>
</dbReference>
<dbReference type="AlphaFoldDB" id="A0A1J8Q983"/>
<name>A0A1J8Q983_9AGAM</name>
<comment type="caution">
    <text evidence="2">The sequence shown here is derived from an EMBL/GenBank/DDBJ whole genome shotgun (WGS) entry which is preliminary data.</text>
</comment>